<keyword evidence="7" id="KW-1185">Reference proteome</keyword>
<comment type="caution">
    <text evidence="6">The sequence shown here is derived from an EMBL/GenBank/DDBJ whole genome shotgun (WGS) entry which is preliminary data.</text>
</comment>
<dbReference type="Gene3D" id="2.60.120.260">
    <property type="entry name" value="Galactose-binding domain-like"/>
    <property type="match status" value="1"/>
</dbReference>
<dbReference type="Gene3D" id="2.115.10.20">
    <property type="entry name" value="Glycosyl hydrolase domain, family 43"/>
    <property type="match status" value="1"/>
</dbReference>
<keyword evidence="3 5" id="KW-0378">Hydrolase</keyword>
<dbReference type="InterPro" id="IPR023296">
    <property type="entry name" value="Glyco_hydro_beta-prop_sf"/>
</dbReference>
<accession>A0ABV9F6Y0</accession>
<gene>
    <name evidence="6" type="ORF">ACFO3S_04725</name>
</gene>
<reference evidence="7" key="1">
    <citation type="journal article" date="2019" name="Int. J. Syst. Evol. Microbiol.">
        <title>The Global Catalogue of Microorganisms (GCM) 10K type strain sequencing project: providing services to taxonomists for standard genome sequencing and annotation.</title>
        <authorList>
            <consortium name="The Broad Institute Genomics Platform"/>
            <consortium name="The Broad Institute Genome Sequencing Center for Infectious Disease"/>
            <person name="Wu L."/>
            <person name="Ma J."/>
        </authorList>
    </citation>
    <scope>NUCLEOTIDE SEQUENCE [LARGE SCALE GENOMIC DNA]</scope>
    <source>
        <strain evidence="7">CCUG 49571</strain>
    </source>
</reference>
<evidence type="ECO:0000256" key="2">
    <source>
        <dbReference type="ARBA" id="ARBA00022729"/>
    </source>
</evidence>
<dbReference type="InterPro" id="IPR008979">
    <property type="entry name" value="Galactose-bd-like_sf"/>
</dbReference>
<dbReference type="RefSeq" id="WP_378092820.1">
    <property type="nucleotide sequence ID" value="NZ_JBHSEP010000002.1"/>
</dbReference>
<evidence type="ECO:0000256" key="3">
    <source>
        <dbReference type="ARBA" id="ARBA00022801"/>
    </source>
</evidence>
<evidence type="ECO:0000313" key="6">
    <source>
        <dbReference type="EMBL" id="MFC4597531.1"/>
    </source>
</evidence>
<dbReference type="SUPFAM" id="SSF49785">
    <property type="entry name" value="Galactose-binding domain-like"/>
    <property type="match status" value="1"/>
</dbReference>
<dbReference type="SUPFAM" id="SSF75005">
    <property type="entry name" value="Arabinanase/levansucrase/invertase"/>
    <property type="match status" value="1"/>
</dbReference>
<keyword evidence="4 5" id="KW-0326">Glycosidase</keyword>
<keyword evidence="2" id="KW-0732">Signal</keyword>
<comment type="similarity">
    <text evidence="1 5">Belongs to the glycosyl hydrolase 43 family.</text>
</comment>
<evidence type="ECO:0000313" key="7">
    <source>
        <dbReference type="Proteomes" id="UP001596028"/>
    </source>
</evidence>
<protein>
    <submittedName>
        <fullName evidence="6">Family 43 glycosylhydrolase</fullName>
    </submittedName>
</protein>
<dbReference type="Proteomes" id="UP001596028">
    <property type="component" value="Unassembled WGS sequence"/>
</dbReference>
<dbReference type="PANTHER" id="PTHR43817">
    <property type="entry name" value="GLYCOSYL HYDROLASE"/>
    <property type="match status" value="1"/>
</dbReference>
<evidence type="ECO:0000256" key="1">
    <source>
        <dbReference type="ARBA" id="ARBA00009865"/>
    </source>
</evidence>
<name>A0ABV9F6Y0_9BACL</name>
<proteinExistence type="inferred from homology"/>
<evidence type="ECO:0000256" key="5">
    <source>
        <dbReference type="RuleBase" id="RU361187"/>
    </source>
</evidence>
<dbReference type="EMBL" id="JBHSEP010000002">
    <property type="protein sequence ID" value="MFC4597531.1"/>
    <property type="molecule type" value="Genomic_DNA"/>
</dbReference>
<dbReference type="CDD" id="cd18820">
    <property type="entry name" value="GH43_LbAraf43-like"/>
    <property type="match status" value="1"/>
</dbReference>
<dbReference type="InterPro" id="IPR006710">
    <property type="entry name" value="Glyco_hydro_43"/>
</dbReference>
<dbReference type="Pfam" id="PF04616">
    <property type="entry name" value="Glyco_hydro_43"/>
    <property type="match status" value="1"/>
</dbReference>
<dbReference type="PANTHER" id="PTHR43817:SF1">
    <property type="entry name" value="HYDROLASE, FAMILY 43, PUTATIVE (AFU_ORTHOLOGUE AFUA_3G01660)-RELATED"/>
    <property type="match status" value="1"/>
</dbReference>
<evidence type="ECO:0000256" key="4">
    <source>
        <dbReference type="ARBA" id="ARBA00023295"/>
    </source>
</evidence>
<organism evidence="6 7">
    <name type="scientific">Cohnella hongkongensis</name>
    <dbReference type="NCBI Taxonomy" id="178337"/>
    <lineage>
        <taxon>Bacteria</taxon>
        <taxon>Bacillati</taxon>
        <taxon>Bacillota</taxon>
        <taxon>Bacilli</taxon>
        <taxon>Bacillales</taxon>
        <taxon>Paenibacillaceae</taxon>
        <taxon>Cohnella</taxon>
    </lineage>
</organism>
<sequence length="583" mass="63611">MRRKTILISIAAVAAALAVAAAFVWRTGGSMSHSEAVRYSGHGGTFKNTLADLDTPDPSVVYRDGFYYMTFTHNGADIMVMKSRTLDFKQAQRKVVWYPPVDTMYSANLWAPEIQYLRGKWYIYFAADDGANENHRMYALEAETDDPLGPYAFKGKVADDTDKWAIDGLVLEQDEKLYFVWSGWEGDVNVQQNTYIAPMSDPLTISGPRVKIGEPDLEWERAGGPPYIHEGQSILQRDGRTHIVYSGAGSWTPFYSLGLLSLAPGADPLIASNWTKGDGPILTMDDEAGVYGPGHNSFVPSPDGTETWIVYHATTGISDGWNNRKARAQPVFWNDEGLPEIGKPLSLDTAIPVPSSDGVFRAEHASREGGKLTFDLIPASVDTSAPLLLHYRNETGGPAEVAVETDGEEPVVVRLPAAEEGQTGYAYASIRLRSGMNEISVSFPDEKEGLQLLAIELPRYEAENAHAEGEAAAESNPFASGWGVTRLAGSTGSLARFDRVNVPAAGVYRVKLAVANPSAEELTLVATVNGARRGEKLRLVRTERNEYALAEARWTLQAGSNEITLKLEQAGAAVLVDYMDVIR</sequence>